<dbReference type="InterPro" id="IPR035979">
    <property type="entry name" value="RBD_domain_sf"/>
</dbReference>
<feature type="domain" description="RRM" evidence="3">
    <location>
        <begin position="8"/>
        <end position="87"/>
    </location>
</feature>
<keyword evidence="5" id="KW-1185">Reference proteome</keyword>
<dbReference type="Proteomes" id="UP000029120">
    <property type="component" value="Chromosome 6"/>
</dbReference>
<dbReference type="InterPro" id="IPR050886">
    <property type="entry name" value="RNA-binding_reg"/>
</dbReference>
<dbReference type="EMBL" id="CM002874">
    <property type="protein sequence ID" value="KFK32870.1"/>
    <property type="molecule type" value="Genomic_DNA"/>
</dbReference>
<dbReference type="GO" id="GO:0003723">
    <property type="term" value="F:RNA binding"/>
    <property type="evidence" value="ECO:0007669"/>
    <property type="project" value="UniProtKB-UniRule"/>
</dbReference>
<dbReference type="eggNOG" id="KOG0118">
    <property type="taxonomic scope" value="Eukaryota"/>
</dbReference>
<accession>A0A087GSL8</accession>
<dbReference type="PROSITE" id="PS50102">
    <property type="entry name" value="RRM"/>
    <property type="match status" value="1"/>
</dbReference>
<dbReference type="OrthoDB" id="1042023at2759"/>
<reference evidence="5" key="1">
    <citation type="journal article" date="2015" name="Nat. Plants">
        <title>Genome expansion of Arabis alpina linked with retrotransposition and reduced symmetric DNA methylation.</title>
        <authorList>
            <person name="Willing E.M."/>
            <person name="Rawat V."/>
            <person name="Mandakova T."/>
            <person name="Maumus F."/>
            <person name="James G.V."/>
            <person name="Nordstroem K.J."/>
            <person name="Becker C."/>
            <person name="Warthmann N."/>
            <person name="Chica C."/>
            <person name="Szarzynska B."/>
            <person name="Zytnicki M."/>
            <person name="Albani M.C."/>
            <person name="Kiefer C."/>
            <person name="Bergonzi S."/>
            <person name="Castaings L."/>
            <person name="Mateos J.L."/>
            <person name="Berns M.C."/>
            <person name="Bujdoso N."/>
            <person name="Piofczyk T."/>
            <person name="de Lorenzo L."/>
            <person name="Barrero-Sicilia C."/>
            <person name="Mateos I."/>
            <person name="Piednoel M."/>
            <person name="Hagmann J."/>
            <person name="Chen-Min-Tao R."/>
            <person name="Iglesias-Fernandez R."/>
            <person name="Schuster S.C."/>
            <person name="Alonso-Blanco C."/>
            <person name="Roudier F."/>
            <person name="Carbonero P."/>
            <person name="Paz-Ares J."/>
            <person name="Davis S.J."/>
            <person name="Pecinka A."/>
            <person name="Quesneville H."/>
            <person name="Colot V."/>
            <person name="Lysak M.A."/>
            <person name="Weigel D."/>
            <person name="Coupland G."/>
            <person name="Schneeberger K."/>
        </authorList>
    </citation>
    <scope>NUCLEOTIDE SEQUENCE [LARGE SCALE GENOMIC DNA]</scope>
    <source>
        <strain evidence="5">cv. Pajares</strain>
    </source>
</reference>
<name>A0A087GSL8_ARAAL</name>
<dbReference type="SMART" id="SM00360">
    <property type="entry name" value="RRM"/>
    <property type="match status" value="1"/>
</dbReference>
<evidence type="ECO:0000313" key="4">
    <source>
        <dbReference type="EMBL" id="KFK32870.1"/>
    </source>
</evidence>
<evidence type="ECO:0000259" key="3">
    <source>
        <dbReference type="PROSITE" id="PS50102"/>
    </source>
</evidence>
<dbReference type="Pfam" id="PF00076">
    <property type="entry name" value="RRM_1"/>
    <property type="match status" value="1"/>
</dbReference>
<organism evidence="4 5">
    <name type="scientific">Arabis alpina</name>
    <name type="common">Alpine rock-cress</name>
    <dbReference type="NCBI Taxonomy" id="50452"/>
    <lineage>
        <taxon>Eukaryota</taxon>
        <taxon>Viridiplantae</taxon>
        <taxon>Streptophyta</taxon>
        <taxon>Embryophyta</taxon>
        <taxon>Tracheophyta</taxon>
        <taxon>Spermatophyta</taxon>
        <taxon>Magnoliopsida</taxon>
        <taxon>eudicotyledons</taxon>
        <taxon>Gunneridae</taxon>
        <taxon>Pentapetalae</taxon>
        <taxon>rosids</taxon>
        <taxon>malvids</taxon>
        <taxon>Brassicales</taxon>
        <taxon>Brassicaceae</taxon>
        <taxon>Arabideae</taxon>
        <taxon>Arabis</taxon>
    </lineage>
</organism>
<dbReference type="Gramene" id="KFK32870">
    <property type="protein sequence ID" value="KFK32870"/>
    <property type="gene ID" value="AALP_AA6G298000"/>
</dbReference>
<dbReference type="PANTHER" id="PTHR48024">
    <property type="entry name" value="GEO13361P1-RELATED"/>
    <property type="match status" value="1"/>
</dbReference>
<protein>
    <recommendedName>
        <fullName evidence="3">RRM domain-containing protein</fullName>
    </recommendedName>
</protein>
<dbReference type="InterPro" id="IPR012677">
    <property type="entry name" value="Nucleotide-bd_a/b_plait_sf"/>
</dbReference>
<sequence length="106" mass="11948">MASEDTEFKCFVGHLDSDTEECDLNDAFSPFGDITNSRVIHDTDYNENSKVYGFVTFKDEKSMLDAIKGLNGQKLGYGTITVQEAKSTRQSRRICRRVRVGSKKKA</sequence>
<dbReference type="InterPro" id="IPR000504">
    <property type="entry name" value="RRM_dom"/>
</dbReference>
<dbReference type="Gene3D" id="3.30.70.330">
    <property type="match status" value="1"/>
</dbReference>
<evidence type="ECO:0000256" key="1">
    <source>
        <dbReference type="ARBA" id="ARBA00022884"/>
    </source>
</evidence>
<dbReference type="GO" id="GO:1990428">
    <property type="term" value="P:miRNA transport"/>
    <property type="evidence" value="ECO:0007669"/>
    <property type="project" value="TreeGrafter"/>
</dbReference>
<dbReference type="PANTHER" id="PTHR48024:SF56">
    <property type="entry name" value="HETEROGENEOUS NUCLEAR RIBONUCLEOPROTEIN A0"/>
    <property type="match status" value="1"/>
</dbReference>
<gene>
    <name evidence="4" type="ordered locus">AALP_Aa6g298000</name>
</gene>
<dbReference type="AlphaFoldDB" id="A0A087GSL8"/>
<keyword evidence="1 2" id="KW-0694">RNA-binding</keyword>
<evidence type="ECO:0000256" key="2">
    <source>
        <dbReference type="PROSITE-ProRule" id="PRU00176"/>
    </source>
</evidence>
<dbReference type="OMA" id="VEFTCYV"/>
<proteinExistence type="predicted"/>
<dbReference type="SUPFAM" id="SSF54928">
    <property type="entry name" value="RNA-binding domain, RBD"/>
    <property type="match status" value="1"/>
</dbReference>
<evidence type="ECO:0000313" key="5">
    <source>
        <dbReference type="Proteomes" id="UP000029120"/>
    </source>
</evidence>